<accession>A0AA87Z158</accession>
<gene>
    <name evidence="1" type="ORF">TIFTF001_043641</name>
</gene>
<dbReference type="Proteomes" id="UP001187192">
    <property type="component" value="Unassembled WGS sequence"/>
</dbReference>
<proteinExistence type="predicted"/>
<dbReference type="EMBL" id="BTGU01002893">
    <property type="protein sequence ID" value="GMN23135.1"/>
    <property type="molecule type" value="Genomic_DNA"/>
</dbReference>
<reference evidence="1" key="1">
    <citation type="submission" date="2023-07" db="EMBL/GenBank/DDBJ databases">
        <title>draft genome sequence of fig (Ficus carica).</title>
        <authorList>
            <person name="Takahashi T."/>
            <person name="Nishimura K."/>
        </authorList>
    </citation>
    <scope>NUCLEOTIDE SEQUENCE</scope>
</reference>
<name>A0AA87Z158_FICCA</name>
<organism evidence="1 2">
    <name type="scientific">Ficus carica</name>
    <name type="common">Common fig</name>
    <dbReference type="NCBI Taxonomy" id="3494"/>
    <lineage>
        <taxon>Eukaryota</taxon>
        <taxon>Viridiplantae</taxon>
        <taxon>Streptophyta</taxon>
        <taxon>Embryophyta</taxon>
        <taxon>Tracheophyta</taxon>
        <taxon>Spermatophyta</taxon>
        <taxon>Magnoliopsida</taxon>
        <taxon>eudicotyledons</taxon>
        <taxon>Gunneridae</taxon>
        <taxon>Pentapetalae</taxon>
        <taxon>rosids</taxon>
        <taxon>fabids</taxon>
        <taxon>Rosales</taxon>
        <taxon>Moraceae</taxon>
        <taxon>Ficeae</taxon>
        <taxon>Ficus</taxon>
    </lineage>
</organism>
<dbReference type="AlphaFoldDB" id="A0AA87Z158"/>
<keyword evidence="2" id="KW-1185">Reference proteome</keyword>
<evidence type="ECO:0000313" key="1">
    <source>
        <dbReference type="EMBL" id="GMN23135.1"/>
    </source>
</evidence>
<protein>
    <submittedName>
        <fullName evidence="1">Uncharacterized protein</fullName>
    </submittedName>
</protein>
<sequence>MEWVRYLPALRVGRSSLGSGERESRCGDGFHAEELPMSHGVGRGEWNLASGFNNLATLTFQSPGHDHIGVVYGDSGGSVTRRFDPYGAVKRVVGRVP</sequence>
<comment type="caution">
    <text evidence="1">The sequence shown here is derived from an EMBL/GenBank/DDBJ whole genome shotgun (WGS) entry which is preliminary data.</text>
</comment>
<evidence type="ECO:0000313" key="2">
    <source>
        <dbReference type="Proteomes" id="UP001187192"/>
    </source>
</evidence>